<protein>
    <submittedName>
        <fullName evidence="1">Uncharacterized protein</fullName>
    </submittedName>
</protein>
<proteinExistence type="predicted"/>
<dbReference type="AlphaFoldDB" id="A0A2K8T209"/>
<organism evidence="1 2">
    <name type="scientific">Nostoc flagelliforme CCNUN1</name>
    <dbReference type="NCBI Taxonomy" id="2038116"/>
    <lineage>
        <taxon>Bacteria</taxon>
        <taxon>Bacillati</taxon>
        <taxon>Cyanobacteriota</taxon>
        <taxon>Cyanophyceae</taxon>
        <taxon>Nostocales</taxon>
        <taxon>Nostocaceae</taxon>
        <taxon>Nostoc</taxon>
    </lineage>
</organism>
<dbReference type="EMBL" id="CP024785">
    <property type="protein sequence ID" value="AUB41035.1"/>
    <property type="molecule type" value="Genomic_DNA"/>
</dbReference>
<evidence type="ECO:0000313" key="2">
    <source>
        <dbReference type="Proteomes" id="UP000232003"/>
    </source>
</evidence>
<dbReference type="Proteomes" id="UP000232003">
    <property type="component" value="Chromosome"/>
</dbReference>
<accession>A0A2K8T209</accession>
<keyword evidence="2" id="KW-1185">Reference proteome</keyword>
<gene>
    <name evidence="1" type="ORF">COO91_07073</name>
</gene>
<name>A0A2K8T209_9NOSO</name>
<evidence type="ECO:0000313" key="1">
    <source>
        <dbReference type="EMBL" id="AUB41035.1"/>
    </source>
</evidence>
<sequence>MWIINYELGIKNYELACIKIKIKLLHKNNVINAFGFILKI</sequence>
<dbReference type="KEGG" id="nfl:COO91_07073"/>
<reference evidence="1 2" key="1">
    <citation type="submission" date="2017-11" db="EMBL/GenBank/DDBJ databases">
        <title>Complete genome of a free-living desiccation-tolerant cyanobacterium and its photosynthetic adaptation to extreme terrestrial habitat.</title>
        <authorList>
            <person name="Shang J."/>
        </authorList>
    </citation>
    <scope>NUCLEOTIDE SEQUENCE [LARGE SCALE GENOMIC DNA]</scope>
    <source>
        <strain evidence="1 2">CCNUN1</strain>
    </source>
</reference>